<evidence type="ECO:0000313" key="6">
    <source>
        <dbReference type="Proteomes" id="UP000095038"/>
    </source>
</evidence>
<dbReference type="FunFam" id="3.40.1180.10:FF:000005">
    <property type="entry name" value="Alkyl transferase"/>
    <property type="match status" value="1"/>
</dbReference>
<dbReference type="GO" id="GO:0045547">
    <property type="term" value="F:ditrans,polycis-polyprenyl diphosphate synthase [(2E,6E)-farnesyl diphosphate specific] activity"/>
    <property type="evidence" value="ECO:0007669"/>
    <property type="project" value="EnsemblFungi"/>
</dbReference>
<organism evidence="5 6">
    <name type="scientific">Ascoidea rubescens DSM 1968</name>
    <dbReference type="NCBI Taxonomy" id="1344418"/>
    <lineage>
        <taxon>Eukaryota</taxon>
        <taxon>Fungi</taxon>
        <taxon>Dikarya</taxon>
        <taxon>Ascomycota</taxon>
        <taxon>Saccharomycotina</taxon>
        <taxon>Saccharomycetes</taxon>
        <taxon>Ascoideaceae</taxon>
        <taxon>Ascoidea</taxon>
    </lineage>
</organism>
<accession>A0A1D2VHD7</accession>
<dbReference type="NCBIfam" id="TIGR00055">
    <property type="entry name" value="uppS"/>
    <property type="match status" value="1"/>
</dbReference>
<evidence type="ECO:0000256" key="2">
    <source>
        <dbReference type="ARBA" id="ARBA00022679"/>
    </source>
</evidence>
<dbReference type="InParanoid" id="A0A1D2VHD7"/>
<dbReference type="Pfam" id="PF01255">
    <property type="entry name" value="Prenyltransf"/>
    <property type="match status" value="1"/>
</dbReference>
<dbReference type="OrthoDB" id="4173905at2759"/>
<evidence type="ECO:0000256" key="1">
    <source>
        <dbReference type="ARBA" id="ARBA00005432"/>
    </source>
</evidence>
<dbReference type="EMBL" id="KV454480">
    <property type="protein sequence ID" value="ODV61009.1"/>
    <property type="molecule type" value="Genomic_DNA"/>
</dbReference>
<dbReference type="FunCoup" id="A0A1D2VHD7">
    <property type="interactions" value="396"/>
</dbReference>
<dbReference type="GO" id="GO:1904423">
    <property type="term" value="C:dehydrodolichyl diphosphate synthase complex"/>
    <property type="evidence" value="ECO:0007669"/>
    <property type="project" value="EnsemblFungi"/>
</dbReference>
<dbReference type="GeneID" id="30964182"/>
<dbReference type="GO" id="GO:0016020">
    <property type="term" value="C:membrane"/>
    <property type="evidence" value="ECO:0007669"/>
    <property type="project" value="TreeGrafter"/>
</dbReference>
<dbReference type="AlphaFoldDB" id="A0A1D2VHD7"/>
<dbReference type="STRING" id="1344418.A0A1D2VHD7"/>
<dbReference type="Gene3D" id="3.40.1180.10">
    <property type="entry name" value="Decaprenyl diphosphate synthase-like"/>
    <property type="match status" value="1"/>
</dbReference>
<dbReference type="GO" id="GO:0005811">
    <property type="term" value="C:lipid droplet"/>
    <property type="evidence" value="ECO:0007669"/>
    <property type="project" value="EnsemblFungi"/>
</dbReference>
<dbReference type="HAMAP" id="MF_01139">
    <property type="entry name" value="ISPT"/>
    <property type="match status" value="1"/>
</dbReference>
<dbReference type="CDD" id="cd00475">
    <property type="entry name" value="Cis_IPPS"/>
    <property type="match status" value="1"/>
</dbReference>
<evidence type="ECO:0000313" key="5">
    <source>
        <dbReference type="EMBL" id="ODV61009.1"/>
    </source>
</evidence>
<comment type="similarity">
    <text evidence="1 4">Belongs to the UPP synthase family.</text>
</comment>
<dbReference type="InterPro" id="IPR001441">
    <property type="entry name" value="UPP_synth-like"/>
</dbReference>
<dbReference type="InterPro" id="IPR036424">
    <property type="entry name" value="UPP_synth-like_sf"/>
</dbReference>
<dbReference type="GO" id="GO:0016094">
    <property type="term" value="P:polyprenol biosynthetic process"/>
    <property type="evidence" value="ECO:0007669"/>
    <property type="project" value="TreeGrafter"/>
</dbReference>
<proteinExistence type="inferred from homology"/>
<dbReference type="PANTHER" id="PTHR10291">
    <property type="entry name" value="DEHYDRODOLICHYL DIPHOSPHATE SYNTHASE FAMILY MEMBER"/>
    <property type="match status" value="1"/>
</dbReference>
<dbReference type="SUPFAM" id="SSF64005">
    <property type="entry name" value="Undecaprenyl diphosphate synthase"/>
    <property type="match status" value="1"/>
</dbReference>
<protein>
    <recommendedName>
        <fullName evidence="4">Alkyl transferase</fullName>
        <ecNumber evidence="4">2.5.1.-</ecNumber>
    </recommendedName>
</protein>
<dbReference type="GO" id="GO:0005783">
    <property type="term" value="C:endoplasmic reticulum"/>
    <property type="evidence" value="ECO:0007669"/>
    <property type="project" value="EnsemblFungi"/>
</dbReference>
<dbReference type="RefSeq" id="XP_020047316.1">
    <property type="nucleotide sequence ID" value="XM_020190546.1"/>
</dbReference>
<dbReference type="EC" id="2.5.1.-" evidence="4"/>
<sequence>MSLGSSWISTFPGYYQALEVLKSIVTSALKTGKIPQHVAFIMDGNRRFARKHHIEVKEGHNEGFNSLAEILDICYKCNVKAISIYAFSIENFKRSPFEVKNLMKLCERKFQQIIDHNDLCEKYGIKLIVSGDLSLLPDSLKNVLTNAQELTKNNSNAILNICIPYTSRDDITHSIRDINENNQNNKVIVSPQNYIDSIDEDCISKHLYTKDLPPLDILVRTSNIHRLSDFMLWETHLTGIYIQFLDILWPEFGAIRMIWIILKWSFIQYYNQYFKSI</sequence>
<keyword evidence="6" id="KW-1185">Reference proteome</keyword>
<gene>
    <name evidence="5" type="ORF">ASCRUDRAFT_34748</name>
</gene>
<keyword evidence="2 4" id="KW-0808">Transferase</keyword>
<dbReference type="PANTHER" id="PTHR10291:SF43">
    <property type="entry name" value="DEHYDRODOLICHYL DIPHOSPHATE SYNTHASE COMPLEX SUBUNIT DHDDS"/>
    <property type="match status" value="1"/>
</dbReference>
<reference evidence="6" key="1">
    <citation type="submission" date="2016-05" db="EMBL/GenBank/DDBJ databases">
        <title>Comparative genomics of biotechnologically important yeasts.</title>
        <authorList>
            <consortium name="DOE Joint Genome Institute"/>
            <person name="Riley R."/>
            <person name="Haridas S."/>
            <person name="Wolfe K.H."/>
            <person name="Lopes M.R."/>
            <person name="Hittinger C.T."/>
            <person name="Goker M."/>
            <person name="Salamov A."/>
            <person name="Wisecaver J."/>
            <person name="Long T.M."/>
            <person name="Aerts A.L."/>
            <person name="Barry K."/>
            <person name="Choi C."/>
            <person name="Clum A."/>
            <person name="Coughlan A.Y."/>
            <person name="Deshpande S."/>
            <person name="Douglass A.P."/>
            <person name="Hanson S.J."/>
            <person name="Klenk H.-P."/>
            <person name="Labutti K."/>
            <person name="Lapidus A."/>
            <person name="Lindquist E."/>
            <person name="Lipzen A."/>
            <person name="Meier-Kolthoff J.P."/>
            <person name="Ohm R.A."/>
            <person name="Otillar R.P."/>
            <person name="Pangilinan J."/>
            <person name="Peng Y."/>
            <person name="Rokas A."/>
            <person name="Rosa C.A."/>
            <person name="Scheuner C."/>
            <person name="Sibirny A.A."/>
            <person name="Slot J.C."/>
            <person name="Stielow J.B."/>
            <person name="Sun H."/>
            <person name="Kurtzman C.P."/>
            <person name="Blackwell M."/>
            <person name="Grigoriev I.V."/>
            <person name="Jeffries T.W."/>
        </authorList>
    </citation>
    <scope>NUCLEOTIDE SEQUENCE [LARGE SCALE GENOMIC DNA]</scope>
    <source>
        <strain evidence="6">DSM 1968</strain>
    </source>
</reference>
<dbReference type="GO" id="GO:0043048">
    <property type="term" value="P:dolichyl monophosphate biosynthetic process"/>
    <property type="evidence" value="ECO:0007669"/>
    <property type="project" value="EnsemblFungi"/>
</dbReference>
<evidence type="ECO:0000256" key="4">
    <source>
        <dbReference type="RuleBase" id="RU363018"/>
    </source>
</evidence>
<dbReference type="GO" id="GO:0006888">
    <property type="term" value="P:endoplasmic reticulum to Golgi vesicle-mediated transport"/>
    <property type="evidence" value="ECO:0007669"/>
    <property type="project" value="EnsemblFungi"/>
</dbReference>
<dbReference type="InterPro" id="IPR018520">
    <property type="entry name" value="UPP_synth-like_CS"/>
</dbReference>
<dbReference type="Proteomes" id="UP000095038">
    <property type="component" value="Unassembled WGS sequence"/>
</dbReference>
<dbReference type="PROSITE" id="PS01066">
    <property type="entry name" value="UPP_SYNTHASE"/>
    <property type="match status" value="1"/>
</dbReference>
<name>A0A1D2VHD7_9ASCO</name>
<keyword evidence="3" id="KW-0460">Magnesium</keyword>
<evidence type="ECO:0000256" key="3">
    <source>
        <dbReference type="ARBA" id="ARBA00022842"/>
    </source>
</evidence>